<organism evidence="3 4">
    <name type="scientific">Aporhodopirellula aestuarii</name>
    <dbReference type="NCBI Taxonomy" id="2950107"/>
    <lineage>
        <taxon>Bacteria</taxon>
        <taxon>Pseudomonadati</taxon>
        <taxon>Planctomycetota</taxon>
        <taxon>Planctomycetia</taxon>
        <taxon>Pirellulales</taxon>
        <taxon>Pirellulaceae</taxon>
        <taxon>Aporhodopirellula</taxon>
    </lineage>
</organism>
<dbReference type="Proteomes" id="UP001202961">
    <property type="component" value="Unassembled WGS sequence"/>
</dbReference>
<dbReference type="EMBL" id="JAMQBK010000057">
    <property type="protein sequence ID" value="MCM2372892.1"/>
    <property type="molecule type" value="Genomic_DNA"/>
</dbReference>
<proteinExistence type="predicted"/>
<dbReference type="RefSeq" id="WP_250930526.1">
    <property type="nucleotide sequence ID" value="NZ_JAMQBK010000057.1"/>
</dbReference>
<comment type="caution">
    <text evidence="3">The sequence shown here is derived from an EMBL/GenBank/DDBJ whole genome shotgun (WGS) entry which is preliminary data.</text>
</comment>
<keyword evidence="4" id="KW-1185">Reference proteome</keyword>
<evidence type="ECO:0000313" key="3">
    <source>
        <dbReference type="EMBL" id="MCM2372892.1"/>
    </source>
</evidence>
<protein>
    <recommendedName>
        <fullName evidence="2">ATP-grasp domain-containing protein</fullName>
    </recommendedName>
</protein>
<reference evidence="3 4" key="1">
    <citation type="journal article" date="2022" name="Syst. Appl. Microbiol.">
        <title>Rhodopirellula aestuarii sp. nov., a novel member of the genus Rhodopirellula isolated from brackish sediments collected in the Tagus River estuary, Portugal.</title>
        <authorList>
            <person name="Vitorino I.R."/>
            <person name="Klimek D."/>
            <person name="Calusinska M."/>
            <person name="Lobo-da-Cunha A."/>
            <person name="Vasconcelos V."/>
            <person name="Lage O.M."/>
        </authorList>
    </citation>
    <scope>NUCLEOTIDE SEQUENCE [LARGE SCALE GENOMIC DNA]</scope>
    <source>
        <strain evidence="3 4">ICT_H3.1</strain>
    </source>
</reference>
<evidence type="ECO:0000256" key="1">
    <source>
        <dbReference type="PROSITE-ProRule" id="PRU00409"/>
    </source>
</evidence>
<accession>A0ABT0U7J9</accession>
<keyword evidence="1" id="KW-0067">ATP-binding</keyword>
<name>A0ABT0U7J9_9BACT</name>
<sequence length="472" mass="52175">MNPSTPVDSPHFVDTHGQMPPMWPRRAIFFANLLGLFFGNEAQTRELSKEVGELDSYSARLIPILDLLFEGPDNVLVVERQPDQALCDYLSNDLRLSLPRICVLLHEEYVRLGRLLAESPESPLSDLLDADHPLASIEVDATETWADGYVTDAVLPQIAGRLGCRTISSTRASQDGNNKGLLHRFLVSQGLPTVATEFADGPDDVRACAERLRDQGFASAVVRSQIGASGVGMMKLADLGALDSLPAVPAYFFHEGPCLVQGWLSPGMMGITNILSPSTQLFLDEDHVYAFDMTEQILSEHNIHEGNESPPPYLDRLPNLRDETIRQAKVVGRWLHETGYRGTASIDWLVVEREGKSEPDVYVCEINARVTGATYPSLLAKYFRPSGAWLLRNLRLAQPVTSAVLLRTLEERGHLFHLKGRAGVLPLNFNFGRDGLVHKGQFICIGADSQECHRFLSQAEADLPGGWIADRD</sequence>
<dbReference type="SUPFAM" id="SSF56059">
    <property type="entry name" value="Glutathione synthetase ATP-binding domain-like"/>
    <property type="match status" value="1"/>
</dbReference>
<keyword evidence="1" id="KW-0547">Nucleotide-binding</keyword>
<evidence type="ECO:0000259" key="2">
    <source>
        <dbReference type="PROSITE" id="PS50975"/>
    </source>
</evidence>
<dbReference type="PROSITE" id="PS50975">
    <property type="entry name" value="ATP_GRASP"/>
    <property type="match status" value="1"/>
</dbReference>
<dbReference type="Gene3D" id="3.30.470.20">
    <property type="entry name" value="ATP-grasp fold, B domain"/>
    <property type="match status" value="1"/>
</dbReference>
<feature type="domain" description="ATP-grasp" evidence="2">
    <location>
        <begin position="183"/>
        <end position="405"/>
    </location>
</feature>
<evidence type="ECO:0000313" key="4">
    <source>
        <dbReference type="Proteomes" id="UP001202961"/>
    </source>
</evidence>
<gene>
    <name evidence="3" type="ORF">NB063_19950</name>
</gene>
<dbReference type="InterPro" id="IPR011761">
    <property type="entry name" value="ATP-grasp"/>
</dbReference>